<evidence type="ECO:0008006" key="7">
    <source>
        <dbReference type="Google" id="ProtNLM"/>
    </source>
</evidence>
<feature type="transmembrane region" description="Helical" evidence="5">
    <location>
        <begin position="36"/>
        <end position="55"/>
    </location>
</feature>
<protein>
    <recommendedName>
        <fullName evidence="7">CvpA family protein</fullName>
    </recommendedName>
</protein>
<gene>
    <name evidence="6" type="ORF">S03H2_45174</name>
</gene>
<evidence type="ECO:0000256" key="3">
    <source>
        <dbReference type="ARBA" id="ARBA00022989"/>
    </source>
</evidence>
<evidence type="ECO:0000256" key="2">
    <source>
        <dbReference type="ARBA" id="ARBA00022692"/>
    </source>
</evidence>
<evidence type="ECO:0000256" key="1">
    <source>
        <dbReference type="ARBA" id="ARBA00004141"/>
    </source>
</evidence>
<organism evidence="6">
    <name type="scientific">marine sediment metagenome</name>
    <dbReference type="NCBI Taxonomy" id="412755"/>
    <lineage>
        <taxon>unclassified sequences</taxon>
        <taxon>metagenomes</taxon>
        <taxon>ecological metagenomes</taxon>
    </lineage>
</organism>
<feature type="non-terminal residue" evidence="6">
    <location>
        <position position="208"/>
    </location>
</feature>
<comment type="subcellular location">
    <subcellularLocation>
        <location evidence="1">Membrane</location>
        <topology evidence="1">Multi-pass membrane protein</topology>
    </subcellularLocation>
</comment>
<feature type="transmembrane region" description="Helical" evidence="5">
    <location>
        <begin position="109"/>
        <end position="132"/>
    </location>
</feature>
<evidence type="ECO:0000313" key="6">
    <source>
        <dbReference type="EMBL" id="GAH68876.1"/>
    </source>
</evidence>
<reference evidence="6" key="1">
    <citation type="journal article" date="2014" name="Front. Microbiol.">
        <title>High frequency of phylogenetically diverse reductive dehalogenase-homologous genes in deep subseafloor sedimentary metagenomes.</title>
        <authorList>
            <person name="Kawai M."/>
            <person name="Futagami T."/>
            <person name="Toyoda A."/>
            <person name="Takaki Y."/>
            <person name="Nishi S."/>
            <person name="Hori S."/>
            <person name="Arai W."/>
            <person name="Tsubouchi T."/>
            <person name="Morono Y."/>
            <person name="Uchiyama I."/>
            <person name="Ito T."/>
            <person name="Fujiyama A."/>
            <person name="Inagaki F."/>
            <person name="Takami H."/>
        </authorList>
    </citation>
    <scope>NUCLEOTIDE SEQUENCE</scope>
    <source>
        <strain evidence="6">Expedition CK06-06</strain>
    </source>
</reference>
<dbReference type="GO" id="GO:0009403">
    <property type="term" value="P:toxin biosynthetic process"/>
    <property type="evidence" value="ECO:0007669"/>
    <property type="project" value="InterPro"/>
</dbReference>
<keyword evidence="3 5" id="KW-1133">Transmembrane helix</keyword>
<proteinExistence type="predicted"/>
<evidence type="ECO:0000256" key="4">
    <source>
        <dbReference type="ARBA" id="ARBA00023136"/>
    </source>
</evidence>
<accession>X1HF80</accession>
<keyword evidence="2 5" id="KW-0812">Transmembrane</keyword>
<feature type="transmembrane region" description="Helical" evidence="5">
    <location>
        <begin position="67"/>
        <end position="89"/>
    </location>
</feature>
<name>X1HF80_9ZZZZ</name>
<dbReference type="InterPro" id="IPR003825">
    <property type="entry name" value="Colicin-V_CvpA"/>
</dbReference>
<dbReference type="EMBL" id="BARU01028283">
    <property type="protein sequence ID" value="GAH68876.1"/>
    <property type="molecule type" value="Genomic_DNA"/>
</dbReference>
<dbReference type="GO" id="GO:0016020">
    <property type="term" value="C:membrane"/>
    <property type="evidence" value="ECO:0007669"/>
    <property type="project" value="UniProtKB-SubCell"/>
</dbReference>
<dbReference type="AlphaFoldDB" id="X1HF80"/>
<keyword evidence="4 5" id="KW-0472">Membrane</keyword>
<comment type="caution">
    <text evidence="6">The sequence shown here is derived from an EMBL/GenBank/DDBJ whole genome shotgun (WGS) entry which is preliminary data.</text>
</comment>
<evidence type="ECO:0000256" key="5">
    <source>
        <dbReference type="SAM" id="Phobius"/>
    </source>
</evidence>
<dbReference type="Pfam" id="PF02674">
    <property type="entry name" value="Colicin_V"/>
    <property type="match status" value="1"/>
</dbReference>
<sequence length="208" mass="22938">MTSTIATLIVLVLMGAMVYAGYRDGLFEAIFSLMRNLIAFVCAMTFCEPLARLLAAVITDKPPAYEYFVPISFLLTFGVVAGLGRWLRIRYTNPEVPCPLLVDRIGGPVVGLLSAVVLTGTLLILWSLLPFVKYVPGNYGRIQIKASVLDAGSGMLRFYSLAEKRMGGAEFLLHDEPLEPDVNRNGRFDNDVEGEAFRNINRNVDENG</sequence>